<dbReference type="InParanoid" id="A0A0C9Z5B6"/>
<protein>
    <submittedName>
        <fullName evidence="1">Uncharacterized protein</fullName>
    </submittedName>
</protein>
<dbReference type="HOGENOM" id="CLU_000384_22_0_1"/>
<proteinExistence type="predicted"/>
<dbReference type="AlphaFoldDB" id="A0A0C9Z5B6"/>
<evidence type="ECO:0000313" key="2">
    <source>
        <dbReference type="Proteomes" id="UP000054485"/>
    </source>
</evidence>
<dbReference type="EMBL" id="KN836178">
    <property type="protein sequence ID" value="KIK32595.1"/>
    <property type="molecule type" value="Genomic_DNA"/>
</dbReference>
<dbReference type="STRING" id="930992.A0A0C9Z5B6"/>
<dbReference type="Proteomes" id="UP000054485">
    <property type="component" value="Unassembled WGS sequence"/>
</dbReference>
<evidence type="ECO:0000313" key="1">
    <source>
        <dbReference type="EMBL" id="KIK32595.1"/>
    </source>
</evidence>
<accession>A0A0C9Z5B6</accession>
<reference evidence="1 2" key="1">
    <citation type="submission" date="2014-04" db="EMBL/GenBank/DDBJ databases">
        <authorList>
            <consortium name="DOE Joint Genome Institute"/>
            <person name="Kuo A."/>
            <person name="Ruytinx J."/>
            <person name="Rineau F."/>
            <person name="Colpaert J."/>
            <person name="Kohler A."/>
            <person name="Nagy L.G."/>
            <person name="Floudas D."/>
            <person name="Copeland A."/>
            <person name="Barry K.W."/>
            <person name="Cichocki N."/>
            <person name="Veneault-Fourrey C."/>
            <person name="LaButti K."/>
            <person name="Lindquist E.A."/>
            <person name="Lipzen A."/>
            <person name="Lundell T."/>
            <person name="Morin E."/>
            <person name="Murat C."/>
            <person name="Sun H."/>
            <person name="Tunlid A."/>
            <person name="Henrissat B."/>
            <person name="Grigoriev I.V."/>
            <person name="Hibbett D.S."/>
            <person name="Martin F."/>
            <person name="Nordberg H.P."/>
            <person name="Cantor M.N."/>
            <person name="Hua S.X."/>
        </authorList>
    </citation>
    <scope>NUCLEOTIDE SEQUENCE [LARGE SCALE GENOMIC DNA]</scope>
    <source>
        <strain evidence="1 2">UH-Slu-Lm8-n1</strain>
    </source>
</reference>
<sequence length="165" mass="18475">MTHGVEPLLPFDVTEATFLLPHIASQLSSEELLAIRARQLAKREEDLAQIHSKVLKSRFTSIRDFERRFANTIHDYAFKQGDLVLVLNKKIEAASNAKCKPRYFGPMIVVSRSQGGSYRLAEVDGAISKLKFAAFRLIPYHPRSTSSIEVTQFIDPQTLGSAGNE</sequence>
<organism evidence="1 2">
    <name type="scientific">Suillus luteus UH-Slu-Lm8-n1</name>
    <dbReference type="NCBI Taxonomy" id="930992"/>
    <lineage>
        <taxon>Eukaryota</taxon>
        <taxon>Fungi</taxon>
        <taxon>Dikarya</taxon>
        <taxon>Basidiomycota</taxon>
        <taxon>Agaricomycotina</taxon>
        <taxon>Agaricomycetes</taxon>
        <taxon>Agaricomycetidae</taxon>
        <taxon>Boletales</taxon>
        <taxon>Suillineae</taxon>
        <taxon>Suillaceae</taxon>
        <taxon>Suillus</taxon>
    </lineage>
</organism>
<keyword evidence="2" id="KW-1185">Reference proteome</keyword>
<reference evidence="2" key="2">
    <citation type="submission" date="2015-01" db="EMBL/GenBank/DDBJ databases">
        <title>Evolutionary Origins and Diversification of the Mycorrhizal Mutualists.</title>
        <authorList>
            <consortium name="DOE Joint Genome Institute"/>
            <consortium name="Mycorrhizal Genomics Consortium"/>
            <person name="Kohler A."/>
            <person name="Kuo A."/>
            <person name="Nagy L.G."/>
            <person name="Floudas D."/>
            <person name="Copeland A."/>
            <person name="Barry K.W."/>
            <person name="Cichocki N."/>
            <person name="Veneault-Fourrey C."/>
            <person name="LaButti K."/>
            <person name="Lindquist E.A."/>
            <person name="Lipzen A."/>
            <person name="Lundell T."/>
            <person name="Morin E."/>
            <person name="Murat C."/>
            <person name="Riley R."/>
            <person name="Ohm R."/>
            <person name="Sun H."/>
            <person name="Tunlid A."/>
            <person name="Henrissat B."/>
            <person name="Grigoriev I.V."/>
            <person name="Hibbett D.S."/>
            <person name="Martin F."/>
        </authorList>
    </citation>
    <scope>NUCLEOTIDE SEQUENCE [LARGE SCALE GENOMIC DNA]</scope>
    <source>
        <strain evidence="2">UH-Slu-Lm8-n1</strain>
    </source>
</reference>
<dbReference type="OrthoDB" id="444848at2759"/>
<name>A0A0C9Z5B6_9AGAM</name>
<gene>
    <name evidence="1" type="ORF">CY34DRAFT_101117</name>
</gene>